<gene>
    <name evidence="1" type="ORF">ABGN05_29735</name>
</gene>
<dbReference type="Proteomes" id="UP001556692">
    <property type="component" value="Unassembled WGS sequence"/>
</dbReference>
<keyword evidence="2" id="KW-1185">Reference proteome</keyword>
<evidence type="ECO:0000313" key="1">
    <source>
        <dbReference type="EMBL" id="MEX0409809.1"/>
    </source>
</evidence>
<comment type="caution">
    <text evidence="1">The sequence shown here is derived from an EMBL/GenBank/DDBJ whole genome shotgun (WGS) entry which is preliminary data.</text>
</comment>
<protein>
    <recommendedName>
        <fullName evidence="3">Transposase</fullName>
    </recommendedName>
</protein>
<evidence type="ECO:0008006" key="3">
    <source>
        <dbReference type="Google" id="ProtNLM"/>
    </source>
</evidence>
<proteinExistence type="predicted"/>
<accession>A0ABV3SV68</accession>
<dbReference type="EMBL" id="JBDPGJ010000017">
    <property type="protein sequence ID" value="MEX0409809.1"/>
    <property type="molecule type" value="Genomic_DNA"/>
</dbReference>
<name>A0ABV3SV68_9HYPH</name>
<sequence length="128" mass="14041">MDRFPGGLSYSPRLLIGFDTAELDHGGRLSAMSGARPLVVVEGDPTSDACLGPRAGLPVVQVDALIQMSWLWLQHQPHSALTQWFKERLNGGRMKKSTIVAMARKLMVALWKYVTSGFVMEGVAMKQA</sequence>
<organism evidence="1 2">
    <name type="scientific">Aquibium pacificus</name>
    <dbReference type="NCBI Taxonomy" id="3153579"/>
    <lineage>
        <taxon>Bacteria</taxon>
        <taxon>Pseudomonadati</taxon>
        <taxon>Pseudomonadota</taxon>
        <taxon>Alphaproteobacteria</taxon>
        <taxon>Hyphomicrobiales</taxon>
        <taxon>Phyllobacteriaceae</taxon>
        <taxon>Aquibium</taxon>
    </lineage>
</organism>
<reference evidence="1 2" key="1">
    <citation type="submission" date="2024-05" db="EMBL/GenBank/DDBJ databases">
        <authorList>
            <person name="Jiang F."/>
        </authorList>
    </citation>
    <scope>NUCLEOTIDE SEQUENCE [LARGE SCALE GENOMIC DNA]</scope>
    <source>
        <strain evidence="1 2">LZ166</strain>
    </source>
</reference>
<evidence type="ECO:0000313" key="2">
    <source>
        <dbReference type="Proteomes" id="UP001556692"/>
    </source>
</evidence>